<sequence>KLTTCLFQDETSPINEYKQGRRYASLMKIPSPAHVAVATIPDEIANRIFHS</sequence>
<evidence type="ECO:0000313" key="2">
    <source>
        <dbReference type="Proteomes" id="UP000789570"/>
    </source>
</evidence>
<name>A0A9N9NWL0_9GLOM</name>
<gene>
    <name evidence="1" type="ORF">FCALED_LOCUS17075</name>
</gene>
<dbReference type="AlphaFoldDB" id="A0A9N9NWL0"/>
<dbReference type="Proteomes" id="UP000789570">
    <property type="component" value="Unassembled WGS sequence"/>
</dbReference>
<evidence type="ECO:0000313" key="1">
    <source>
        <dbReference type="EMBL" id="CAG8763498.1"/>
    </source>
</evidence>
<accession>A0A9N9NWL0</accession>
<dbReference type="EMBL" id="CAJVPQ010023768">
    <property type="protein sequence ID" value="CAG8763498.1"/>
    <property type="molecule type" value="Genomic_DNA"/>
</dbReference>
<protein>
    <submittedName>
        <fullName evidence="1">4376_t:CDS:1</fullName>
    </submittedName>
</protein>
<organism evidence="1 2">
    <name type="scientific">Funneliformis caledonium</name>
    <dbReference type="NCBI Taxonomy" id="1117310"/>
    <lineage>
        <taxon>Eukaryota</taxon>
        <taxon>Fungi</taxon>
        <taxon>Fungi incertae sedis</taxon>
        <taxon>Mucoromycota</taxon>
        <taxon>Glomeromycotina</taxon>
        <taxon>Glomeromycetes</taxon>
        <taxon>Glomerales</taxon>
        <taxon>Glomeraceae</taxon>
        <taxon>Funneliformis</taxon>
    </lineage>
</organism>
<keyword evidence="2" id="KW-1185">Reference proteome</keyword>
<proteinExistence type="predicted"/>
<feature type="non-terminal residue" evidence="1">
    <location>
        <position position="1"/>
    </location>
</feature>
<reference evidence="1" key="1">
    <citation type="submission" date="2021-06" db="EMBL/GenBank/DDBJ databases">
        <authorList>
            <person name="Kallberg Y."/>
            <person name="Tangrot J."/>
            <person name="Rosling A."/>
        </authorList>
    </citation>
    <scope>NUCLEOTIDE SEQUENCE</scope>
    <source>
        <strain evidence="1">UK204</strain>
    </source>
</reference>
<feature type="non-terminal residue" evidence="1">
    <location>
        <position position="51"/>
    </location>
</feature>
<comment type="caution">
    <text evidence="1">The sequence shown here is derived from an EMBL/GenBank/DDBJ whole genome shotgun (WGS) entry which is preliminary data.</text>
</comment>